<evidence type="ECO:0000313" key="2">
    <source>
        <dbReference type="EMBL" id="OQM77238.1"/>
    </source>
</evidence>
<dbReference type="Gene3D" id="3.40.50.1820">
    <property type="entry name" value="alpha/beta hydrolase"/>
    <property type="match status" value="1"/>
</dbReference>
<proteinExistence type="predicted"/>
<dbReference type="InterPro" id="IPR029058">
    <property type="entry name" value="AB_hydrolase_fold"/>
</dbReference>
<accession>A0A1V8RVQ0</accession>
<dbReference type="InterPro" id="IPR050261">
    <property type="entry name" value="FrsA_esterase"/>
</dbReference>
<protein>
    <recommendedName>
        <fullName evidence="4">Lysophospholipase</fullName>
    </recommendedName>
</protein>
<dbReference type="Gene3D" id="1.20.1440.110">
    <property type="entry name" value="acylaminoacyl peptidase"/>
    <property type="match status" value="1"/>
</dbReference>
<dbReference type="PANTHER" id="PTHR22946:SF12">
    <property type="entry name" value="CONIDIAL PIGMENT BIOSYNTHESIS PROTEIN AYG1 (AFU_ORTHOLOGUE AFUA_2G17550)"/>
    <property type="match status" value="1"/>
</dbReference>
<organism evidence="2 3">
    <name type="scientific">Manganibacter manganicus</name>
    <dbReference type="NCBI Taxonomy" id="1873176"/>
    <lineage>
        <taxon>Bacteria</taxon>
        <taxon>Pseudomonadati</taxon>
        <taxon>Pseudomonadota</taxon>
        <taxon>Alphaproteobacteria</taxon>
        <taxon>Hyphomicrobiales</taxon>
        <taxon>Phyllobacteriaceae</taxon>
        <taxon>Manganibacter</taxon>
    </lineage>
</organism>
<keyword evidence="1" id="KW-0378">Hydrolase</keyword>
<dbReference type="InterPro" id="IPR010520">
    <property type="entry name" value="FrsA-like"/>
</dbReference>
<dbReference type="Pfam" id="PF06500">
    <property type="entry name" value="FrsA-like"/>
    <property type="match status" value="1"/>
</dbReference>
<dbReference type="PROSITE" id="PS51318">
    <property type="entry name" value="TAT"/>
    <property type="match status" value="1"/>
</dbReference>
<dbReference type="PANTHER" id="PTHR22946">
    <property type="entry name" value="DIENELACTONE HYDROLASE DOMAIN-CONTAINING PROTEIN-RELATED"/>
    <property type="match status" value="1"/>
</dbReference>
<reference evidence="2 3" key="1">
    <citation type="journal article" date="2016" name="Int. J. Syst. Evol. Microbiol.">
        <title>Pseudaminobacter manganicus sp. nov., isolated from sludge of a manganese mine.</title>
        <authorList>
            <person name="Li J."/>
            <person name="Huang J."/>
            <person name="Liao S."/>
            <person name="Wang G."/>
        </authorList>
    </citation>
    <scope>NUCLEOTIDE SEQUENCE [LARGE SCALE GENOMIC DNA]</scope>
    <source>
        <strain evidence="2 3">JH-7</strain>
    </source>
</reference>
<dbReference type="InterPro" id="IPR006311">
    <property type="entry name" value="TAT_signal"/>
</dbReference>
<dbReference type="STRING" id="1873176.BFN67_10740"/>
<gene>
    <name evidence="2" type="ORF">BFN67_10740</name>
</gene>
<comment type="caution">
    <text evidence="2">The sequence shown here is derived from an EMBL/GenBank/DDBJ whole genome shotgun (WGS) entry which is preliminary data.</text>
</comment>
<keyword evidence="3" id="KW-1185">Reference proteome</keyword>
<evidence type="ECO:0000313" key="3">
    <source>
        <dbReference type="Proteomes" id="UP000191905"/>
    </source>
</evidence>
<dbReference type="EMBL" id="MDET01000002">
    <property type="protein sequence ID" value="OQM77238.1"/>
    <property type="molecule type" value="Genomic_DNA"/>
</dbReference>
<dbReference type="Proteomes" id="UP000191905">
    <property type="component" value="Unassembled WGS sequence"/>
</dbReference>
<evidence type="ECO:0008006" key="4">
    <source>
        <dbReference type="Google" id="ProtNLM"/>
    </source>
</evidence>
<sequence length="455" mass="49104">MPGQALSRRFFLHGSVISGAALVTGGTVSGADAATPDPVTAGPVRGIRLFEQPDLNFQALFALGGASYGAGEAGEIFATVDGINEAGAGYQSFCDHFTALAERLAANAAKAGKAGHKISARSAHMRAAQYYNQSLYFILGTDKPEAEPALYRKMQEQWHAASQLFQPALEQVRIPYEDTHLPGYFLSGGTGSRPTVIVLNGSDAQFVDVFAFGAAAAVERGWNALIFEGPGQGSMLFERKMPFRPDWEKVIAPVVDFLEARPDVDARRIALTGWSFGGLLATRAAAFETRLAAVVADPGSVDSWLAYPPQLRDLIAKGGSREKVDQIWQKEVVPHLPPPARFTLSKRSEIYGAQFLEAARAGKMFDSLWTFAHTVQQYQVADVAPKVKIPMLVTQYEGEQYFPDGGERLLDLLTGPKALVKFTAAEGAGLHDGPLAPRTRNATVFDWLEEALGDS</sequence>
<dbReference type="SUPFAM" id="SSF53474">
    <property type="entry name" value="alpha/beta-Hydrolases"/>
    <property type="match status" value="1"/>
</dbReference>
<evidence type="ECO:0000256" key="1">
    <source>
        <dbReference type="ARBA" id="ARBA00022801"/>
    </source>
</evidence>
<dbReference type="AlphaFoldDB" id="A0A1V8RVQ0"/>
<name>A0A1V8RVQ0_9HYPH</name>